<keyword evidence="4" id="KW-1185">Reference proteome</keyword>
<name>A0AAN6M158_9PLEO</name>
<accession>A0AAN6M158</accession>
<proteinExistence type="predicted"/>
<organism evidence="3 4">
    <name type="scientific">Pseudopithomyces chartarum</name>
    <dbReference type="NCBI Taxonomy" id="1892770"/>
    <lineage>
        <taxon>Eukaryota</taxon>
        <taxon>Fungi</taxon>
        <taxon>Dikarya</taxon>
        <taxon>Ascomycota</taxon>
        <taxon>Pezizomycotina</taxon>
        <taxon>Dothideomycetes</taxon>
        <taxon>Pleosporomycetidae</taxon>
        <taxon>Pleosporales</taxon>
        <taxon>Massarineae</taxon>
        <taxon>Didymosphaeriaceae</taxon>
        <taxon>Pseudopithomyces</taxon>
    </lineage>
</organism>
<keyword evidence="2" id="KW-0472">Membrane</keyword>
<evidence type="ECO:0000256" key="1">
    <source>
        <dbReference type="SAM" id="MobiDB-lite"/>
    </source>
</evidence>
<keyword evidence="2" id="KW-1133">Transmembrane helix</keyword>
<comment type="caution">
    <text evidence="3">The sequence shown here is derived from an EMBL/GenBank/DDBJ whole genome shotgun (WGS) entry which is preliminary data.</text>
</comment>
<feature type="region of interest" description="Disordered" evidence="1">
    <location>
        <begin position="1"/>
        <end position="33"/>
    </location>
</feature>
<feature type="compositionally biased region" description="Basic residues" evidence="1">
    <location>
        <begin position="70"/>
        <end position="81"/>
    </location>
</feature>
<feature type="region of interest" description="Disordered" evidence="1">
    <location>
        <begin position="70"/>
        <end position="94"/>
    </location>
</feature>
<evidence type="ECO:0000313" key="4">
    <source>
        <dbReference type="Proteomes" id="UP001280581"/>
    </source>
</evidence>
<dbReference type="AlphaFoldDB" id="A0AAN6M158"/>
<protein>
    <submittedName>
        <fullName evidence="3">Uncharacterized protein</fullName>
    </submittedName>
</protein>
<evidence type="ECO:0000313" key="3">
    <source>
        <dbReference type="EMBL" id="KAK3209354.1"/>
    </source>
</evidence>
<dbReference type="EMBL" id="WVTA01000006">
    <property type="protein sequence ID" value="KAK3209354.1"/>
    <property type="molecule type" value="Genomic_DNA"/>
</dbReference>
<keyword evidence="2" id="KW-0812">Transmembrane</keyword>
<reference evidence="3 4" key="1">
    <citation type="submission" date="2021-02" db="EMBL/GenBank/DDBJ databases">
        <title>Genome assembly of Pseudopithomyces chartarum.</title>
        <authorList>
            <person name="Jauregui R."/>
            <person name="Singh J."/>
            <person name="Voisey C."/>
        </authorList>
    </citation>
    <scope>NUCLEOTIDE SEQUENCE [LARGE SCALE GENOMIC DNA]</scope>
    <source>
        <strain evidence="3 4">AGR01</strain>
    </source>
</reference>
<evidence type="ECO:0000256" key="2">
    <source>
        <dbReference type="SAM" id="Phobius"/>
    </source>
</evidence>
<sequence>MAPRPLDQNGTPQQPTPPDHPAPSHTPASNPLASPSVVQAGEMMLIISLVLILFVVLSVCLHLYLKRQKRQRRKTAPKKKAGKDLEAQPELQSKEKKFSELVGTPLCEMGESEPRHEMEDAEVLERHTLAEPEHPHDNPVYFVSPLTPNYDAGSMFGDMSTLHTTAPEAGVYALYHAR</sequence>
<gene>
    <name evidence="3" type="ORF">GRF29_69g1581551</name>
</gene>
<dbReference type="Proteomes" id="UP001280581">
    <property type="component" value="Unassembled WGS sequence"/>
</dbReference>
<feature type="transmembrane region" description="Helical" evidence="2">
    <location>
        <begin position="43"/>
        <end position="65"/>
    </location>
</feature>
<feature type="compositionally biased region" description="Basic and acidic residues" evidence="1">
    <location>
        <begin position="82"/>
        <end position="94"/>
    </location>
</feature>